<evidence type="ECO:0000313" key="3">
    <source>
        <dbReference type="EMBL" id="KAG7166794.1"/>
    </source>
</evidence>
<sequence>MMEARLLKLPSGKISNDTAFLMDDDDRMARLRHLMQVKEDLKNEIEKSALEADEWLQILETSSSTELEDLMLSLPSTAPMTIEHQGILKEYCQLSTQLQAYSFHETTAAYMTAEGNLLLKFLRPSFKSQYSTLLILLTKGEKNEGVKKFITAITQYTNALYLRQDQIVTLQKAEFLNKMQVYHNQGCTFLSFMVEVKNEDEEITYEFTLDFYPRDILPYRVKASHIDGATPSLSLADIMQDMAVDMKVVPFPQVLYLTFGGQVSDRSTPEDTSDSNNSGSTVLFAE</sequence>
<feature type="coiled-coil region" evidence="1">
    <location>
        <begin position="31"/>
        <end position="58"/>
    </location>
</feature>
<evidence type="ECO:0000256" key="1">
    <source>
        <dbReference type="SAM" id="Coils"/>
    </source>
</evidence>
<proteinExistence type="predicted"/>
<protein>
    <submittedName>
        <fullName evidence="3">Uncharacterized protein</fullName>
    </submittedName>
</protein>
<evidence type="ECO:0000313" key="4">
    <source>
        <dbReference type="Proteomes" id="UP000747542"/>
    </source>
</evidence>
<dbReference type="AlphaFoldDB" id="A0A8J5K8P5"/>
<evidence type="ECO:0000256" key="2">
    <source>
        <dbReference type="SAM" id="MobiDB-lite"/>
    </source>
</evidence>
<dbReference type="EMBL" id="JAHLQT010022185">
    <property type="protein sequence ID" value="KAG7166794.1"/>
    <property type="molecule type" value="Genomic_DNA"/>
</dbReference>
<comment type="caution">
    <text evidence="3">The sequence shown here is derived from an EMBL/GenBank/DDBJ whole genome shotgun (WGS) entry which is preliminary data.</text>
</comment>
<dbReference type="Proteomes" id="UP000747542">
    <property type="component" value="Unassembled WGS sequence"/>
</dbReference>
<feature type="compositionally biased region" description="Polar residues" evidence="2">
    <location>
        <begin position="274"/>
        <end position="286"/>
    </location>
</feature>
<gene>
    <name evidence="3" type="ORF">Hamer_G010458</name>
</gene>
<keyword evidence="1" id="KW-0175">Coiled coil</keyword>
<reference evidence="3" key="1">
    <citation type="journal article" date="2021" name="Sci. Adv.">
        <title>The American lobster genome reveals insights on longevity, neural, and immune adaptations.</title>
        <authorList>
            <person name="Polinski J.M."/>
            <person name="Zimin A.V."/>
            <person name="Clark K.F."/>
            <person name="Kohn A.B."/>
            <person name="Sadowski N."/>
            <person name="Timp W."/>
            <person name="Ptitsyn A."/>
            <person name="Khanna P."/>
            <person name="Romanova D.Y."/>
            <person name="Williams P."/>
            <person name="Greenwood S.J."/>
            <person name="Moroz L.L."/>
            <person name="Walt D.R."/>
            <person name="Bodnar A.G."/>
        </authorList>
    </citation>
    <scope>NUCLEOTIDE SEQUENCE</scope>
    <source>
        <strain evidence="3">GMGI-L3</strain>
    </source>
</reference>
<name>A0A8J5K8P5_HOMAM</name>
<feature type="region of interest" description="Disordered" evidence="2">
    <location>
        <begin position="265"/>
        <end position="286"/>
    </location>
</feature>
<accession>A0A8J5K8P5</accession>
<organism evidence="3 4">
    <name type="scientific">Homarus americanus</name>
    <name type="common">American lobster</name>
    <dbReference type="NCBI Taxonomy" id="6706"/>
    <lineage>
        <taxon>Eukaryota</taxon>
        <taxon>Metazoa</taxon>
        <taxon>Ecdysozoa</taxon>
        <taxon>Arthropoda</taxon>
        <taxon>Crustacea</taxon>
        <taxon>Multicrustacea</taxon>
        <taxon>Malacostraca</taxon>
        <taxon>Eumalacostraca</taxon>
        <taxon>Eucarida</taxon>
        <taxon>Decapoda</taxon>
        <taxon>Pleocyemata</taxon>
        <taxon>Astacidea</taxon>
        <taxon>Nephropoidea</taxon>
        <taxon>Nephropidae</taxon>
        <taxon>Homarus</taxon>
    </lineage>
</organism>
<keyword evidence="4" id="KW-1185">Reference proteome</keyword>